<keyword evidence="3" id="KW-1185">Reference proteome</keyword>
<feature type="compositionally biased region" description="Low complexity" evidence="1">
    <location>
        <begin position="30"/>
        <end position="43"/>
    </location>
</feature>
<protein>
    <submittedName>
        <fullName evidence="2">SPOSA6832_02102-mRNA-1:cds</fullName>
    </submittedName>
</protein>
<feature type="region of interest" description="Disordered" evidence="1">
    <location>
        <begin position="27"/>
        <end position="61"/>
    </location>
</feature>
<accession>A0A0D6ELH3</accession>
<sequence length="586" mass="63558">MVLSLRSRKDTLSIALLEDTLFLSPPPPSLASSLASASSRPSSDTTPRQSEPSHDPILRGQISLVCHAPRKARRISVELVGRATRHGGDGSHSYESSATLEKSLEIDLGGEQLERGTHTSAGREPPGRKNAGRWDFSFIIPSTTAVGERSNFGTVRHLEHRLPGLNRLDHRFFSTVRATLCGFGSFRDLSSMPQALYLIANPAQAGELPSGLEIDVRHPGSLSSSSMPGEFDLGPIALHVSSPHLTVASLLFLSVTFERPPEGLKVMSVSAFVAQEFEIYYSNPEVPTSRPSKQKKLLFYVDSTSPIPSSTEDLLDRPNLSRGTLPPLAYEPRAFLPQPLARLERSKEWTYARVTRIPDDDSVRPTTLEGTDTPIRVKHQLVVQIRYRFKGSKKDLVLEMASKVTIASCCCLQASLLLPRYCTRSGAPPSSSRSRHPSLPSDSHLGGPHSMLFPTADGPLTPFHRRCLCNTPLQALVDQEGEKLCGAATSRSRSRESRGQSQERTGAGSPTASEDAREEGGAAATRRGRERGRGARKLAETSSAAGGSWEAQARALRPAPAGPMRFGRSLERVSGGPRGKALYVVV</sequence>
<evidence type="ECO:0000313" key="3">
    <source>
        <dbReference type="Proteomes" id="UP000243876"/>
    </source>
</evidence>
<feature type="region of interest" description="Disordered" evidence="1">
    <location>
        <begin position="425"/>
        <end position="457"/>
    </location>
</feature>
<dbReference type="AlphaFoldDB" id="A0A0D6ELH3"/>
<feature type="region of interest" description="Disordered" evidence="1">
    <location>
        <begin position="487"/>
        <end position="563"/>
    </location>
</feature>
<name>A0A0D6ELH3_SPOSA</name>
<reference evidence="3" key="1">
    <citation type="submission" date="2015-02" db="EMBL/GenBank/DDBJ databases">
        <authorList>
            <person name="Gon?alves P."/>
        </authorList>
    </citation>
    <scope>NUCLEOTIDE SEQUENCE [LARGE SCALE GENOMIC DNA]</scope>
</reference>
<evidence type="ECO:0000313" key="2">
    <source>
        <dbReference type="EMBL" id="CEQ40475.1"/>
    </source>
</evidence>
<gene>
    <name evidence="2" type="primary">SPOSA6832_02102</name>
</gene>
<dbReference type="EMBL" id="CENE01000007">
    <property type="protein sequence ID" value="CEQ40475.1"/>
    <property type="molecule type" value="Genomic_DNA"/>
</dbReference>
<proteinExistence type="predicted"/>
<organism evidence="2 3">
    <name type="scientific">Sporidiobolus salmonicolor</name>
    <name type="common">Yeast-like fungus</name>
    <name type="synonym">Sporobolomyces salmonicolor</name>
    <dbReference type="NCBI Taxonomy" id="5005"/>
    <lineage>
        <taxon>Eukaryota</taxon>
        <taxon>Fungi</taxon>
        <taxon>Dikarya</taxon>
        <taxon>Basidiomycota</taxon>
        <taxon>Pucciniomycotina</taxon>
        <taxon>Microbotryomycetes</taxon>
        <taxon>Sporidiobolales</taxon>
        <taxon>Sporidiobolaceae</taxon>
        <taxon>Sporobolomyces</taxon>
    </lineage>
</organism>
<dbReference type="Proteomes" id="UP000243876">
    <property type="component" value="Unassembled WGS sequence"/>
</dbReference>
<dbReference type="OrthoDB" id="2586454at2759"/>
<evidence type="ECO:0000256" key="1">
    <source>
        <dbReference type="SAM" id="MobiDB-lite"/>
    </source>
</evidence>
<feature type="compositionally biased region" description="Low complexity" evidence="1">
    <location>
        <begin position="428"/>
        <end position="445"/>
    </location>
</feature>